<protein>
    <submittedName>
        <fullName evidence="1">Uncharacterized protein</fullName>
    </submittedName>
</protein>
<keyword evidence="2" id="KW-1185">Reference proteome</keyword>
<reference evidence="1" key="1">
    <citation type="submission" date="2021-12" db="EMBL/GenBank/DDBJ databases">
        <title>Bradyrhizobium xenonodulans sp. nov.</title>
        <authorList>
            <person name="Claassens R."/>
            <person name="Venter S.N."/>
            <person name="Beukes C.W."/>
            <person name="Stepkowski T."/>
            <person name="Steenkamp E.T."/>
        </authorList>
    </citation>
    <scope>NUCLEOTIDE SEQUENCE</scope>
    <source>
        <strain evidence="1">14AB</strain>
    </source>
</reference>
<proteinExistence type="predicted"/>
<dbReference type="EMBL" id="CP089391">
    <property type="protein sequence ID" value="WBL78002.1"/>
    <property type="molecule type" value="Genomic_DNA"/>
</dbReference>
<dbReference type="RefSeq" id="WP_270163291.1">
    <property type="nucleotide sequence ID" value="NZ_CP089391.1"/>
</dbReference>
<dbReference type="Proteomes" id="UP001179614">
    <property type="component" value="Chromosome"/>
</dbReference>
<evidence type="ECO:0000313" key="1">
    <source>
        <dbReference type="EMBL" id="WBL78002.1"/>
    </source>
</evidence>
<sequence>MASHFYRFRMGAYAETLFQRSKREKQQMMYSLMRLGSEVVRSEHWSIAAEQPVRHEQGAAKIARRGETTLDDLKQIGREALPEAPTIWRQA</sequence>
<evidence type="ECO:0000313" key="2">
    <source>
        <dbReference type="Proteomes" id="UP001179614"/>
    </source>
</evidence>
<organism evidence="1 2">
    <name type="scientific">Bradyrhizobium xenonodulans</name>
    <dbReference type="NCBI Taxonomy" id="2736875"/>
    <lineage>
        <taxon>Bacteria</taxon>
        <taxon>Pseudomonadati</taxon>
        <taxon>Pseudomonadota</taxon>
        <taxon>Alphaproteobacteria</taxon>
        <taxon>Hyphomicrobiales</taxon>
        <taxon>Nitrobacteraceae</taxon>
        <taxon>Bradyrhizobium</taxon>
    </lineage>
</organism>
<accession>A0ABY7MMW9</accession>
<gene>
    <name evidence="1" type="ORF">I3J27_34400</name>
</gene>
<name>A0ABY7MMW9_9BRAD</name>